<dbReference type="NCBIfam" id="TIGR02595">
    <property type="entry name" value="PEP_CTERM"/>
    <property type="match status" value="1"/>
</dbReference>
<gene>
    <name evidence="3" type="ORF">EDC30_10646</name>
</gene>
<dbReference type="EMBL" id="SLZQ01000006">
    <property type="protein sequence ID" value="TCS36506.1"/>
    <property type="molecule type" value="Genomic_DNA"/>
</dbReference>
<name>A0A4R3HTG7_PAULE</name>
<sequence length="304" mass="31866">MITQRLKSAVFLTALALAGLPASAATVTASISYDTLGLANTSWLVPASVTASNSNSVSLTASDLPPIPYYGNDLHHTTYMRATADSDISGVIGANTSLRAGGRVDAVSTWSDTFSNSTGDSQNYGFNIAIAEINLTLGGWTADLSTRDYQAGFSASVLVNGNSVWNTSQIFSQNGTGVHLTKSGFDIGTGITSCDENDIPRCFYELAPYTGTIDLGTFADGDIFSVSYIFSSFAYWNDPNGCSYECGSVGSQVLDPFGLTGGNRVVALSSTPGNSVPEPETYLLFLAGLGLMAGAMRSHKAKRK</sequence>
<organism evidence="3 4">
    <name type="scientific">Paucimonas lemoignei</name>
    <name type="common">Pseudomonas lemoignei</name>
    <dbReference type="NCBI Taxonomy" id="29443"/>
    <lineage>
        <taxon>Bacteria</taxon>
        <taxon>Pseudomonadati</taxon>
        <taxon>Pseudomonadota</taxon>
        <taxon>Betaproteobacteria</taxon>
        <taxon>Burkholderiales</taxon>
        <taxon>Burkholderiaceae</taxon>
        <taxon>Paucimonas</taxon>
    </lineage>
</organism>
<feature type="signal peptide" evidence="1">
    <location>
        <begin position="1"/>
        <end position="24"/>
    </location>
</feature>
<keyword evidence="1" id="KW-0732">Signal</keyword>
<feature type="chain" id="PRO_5020476098" evidence="1">
    <location>
        <begin position="25"/>
        <end position="304"/>
    </location>
</feature>
<dbReference type="OrthoDB" id="9850239at2"/>
<evidence type="ECO:0000313" key="3">
    <source>
        <dbReference type="EMBL" id="TCS36506.1"/>
    </source>
</evidence>
<accession>A0A4R3HTG7</accession>
<reference evidence="3 4" key="1">
    <citation type="submission" date="2019-03" db="EMBL/GenBank/DDBJ databases">
        <title>Genomic Encyclopedia of Type Strains, Phase IV (KMG-IV): sequencing the most valuable type-strain genomes for metagenomic binning, comparative biology and taxonomic classification.</title>
        <authorList>
            <person name="Goeker M."/>
        </authorList>
    </citation>
    <scope>NUCLEOTIDE SEQUENCE [LARGE SCALE GENOMIC DNA]</scope>
    <source>
        <strain evidence="3 4">DSM 7445</strain>
    </source>
</reference>
<proteinExistence type="predicted"/>
<feature type="domain" description="Ice-binding protein C-terminal" evidence="2">
    <location>
        <begin position="275"/>
        <end position="297"/>
    </location>
</feature>
<comment type="caution">
    <text evidence="3">The sequence shown here is derived from an EMBL/GenBank/DDBJ whole genome shotgun (WGS) entry which is preliminary data.</text>
</comment>
<evidence type="ECO:0000256" key="1">
    <source>
        <dbReference type="SAM" id="SignalP"/>
    </source>
</evidence>
<dbReference type="Proteomes" id="UP000295382">
    <property type="component" value="Unassembled WGS sequence"/>
</dbReference>
<protein>
    <submittedName>
        <fullName evidence="3">Putative secreted protein with PEP-CTERM sorting signal</fullName>
    </submittedName>
</protein>
<dbReference type="RefSeq" id="WP_132258859.1">
    <property type="nucleotide sequence ID" value="NZ_SLZQ01000006.1"/>
</dbReference>
<evidence type="ECO:0000313" key="4">
    <source>
        <dbReference type="Proteomes" id="UP000295382"/>
    </source>
</evidence>
<keyword evidence="4" id="KW-1185">Reference proteome</keyword>
<dbReference type="Pfam" id="PF07589">
    <property type="entry name" value="PEP-CTERM"/>
    <property type="match status" value="1"/>
</dbReference>
<evidence type="ECO:0000259" key="2">
    <source>
        <dbReference type="Pfam" id="PF07589"/>
    </source>
</evidence>
<dbReference type="AlphaFoldDB" id="A0A4R3HTG7"/>
<dbReference type="InterPro" id="IPR013424">
    <property type="entry name" value="Ice-binding_C"/>
</dbReference>